<proteinExistence type="predicted"/>
<sequence>MGVWKRLEKRQIRKSNRFSKPTYLFNKRKITGILYFILEKFKTKNKTKITLLKNSAEKNSQKTFLGRG</sequence>
<gene>
    <name evidence="1" type="ORF">S01H4_62416</name>
</gene>
<comment type="caution">
    <text evidence="1">The sequence shown here is derived from an EMBL/GenBank/DDBJ whole genome shotgun (WGS) entry which is preliminary data.</text>
</comment>
<reference evidence="1" key="1">
    <citation type="journal article" date="2014" name="Front. Microbiol.">
        <title>High frequency of phylogenetically diverse reductive dehalogenase-homologous genes in deep subseafloor sedimentary metagenomes.</title>
        <authorList>
            <person name="Kawai M."/>
            <person name="Futagami T."/>
            <person name="Toyoda A."/>
            <person name="Takaki Y."/>
            <person name="Nishi S."/>
            <person name="Hori S."/>
            <person name="Arai W."/>
            <person name="Tsubouchi T."/>
            <person name="Morono Y."/>
            <person name="Uchiyama I."/>
            <person name="Ito T."/>
            <person name="Fujiyama A."/>
            <person name="Inagaki F."/>
            <person name="Takami H."/>
        </authorList>
    </citation>
    <scope>NUCLEOTIDE SEQUENCE</scope>
    <source>
        <strain evidence="1">Expedition CK06-06</strain>
    </source>
</reference>
<name>X1CD75_9ZZZZ</name>
<accession>X1CD75</accession>
<dbReference type="EMBL" id="BART01037249">
    <property type="protein sequence ID" value="GAH06236.1"/>
    <property type="molecule type" value="Genomic_DNA"/>
</dbReference>
<organism evidence="1">
    <name type="scientific">marine sediment metagenome</name>
    <dbReference type="NCBI Taxonomy" id="412755"/>
    <lineage>
        <taxon>unclassified sequences</taxon>
        <taxon>metagenomes</taxon>
        <taxon>ecological metagenomes</taxon>
    </lineage>
</organism>
<dbReference type="AlphaFoldDB" id="X1CD75"/>
<protein>
    <submittedName>
        <fullName evidence="1">Uncharacterized protein</fullName>
    </submittedName>
</protein>
<evidence type="ECO:0000313" key="1">
    <source>
        <dbReference type="EMBL" id="GAH06236.1"/>
    </source>
</evidence>